<reference evidence="1 2" key="1">
    <citation type="submission" date="2018-03" db="EMBL/GenBank/DDBJ databases">
        <authorList>
            <person name="Keele B.F."/>
        </authorList>
    </citation>
    <scope>NUCLEOTIDE SEQUENCE [LARGE SCALE GENOMIC DNA]</scope>
    <source>
        <strain evidence="1 2">CECT 8599</strain>
    </source>
</reference>
<dbReference type="AlphaFoldDB" id="A0A2R8BDV1"/>
<name>A0A2R8BDV1_9RHOB</name>
<sequence>MRAIDTHPDVLCYAHPFFPDILKTPRFSKLDPNKVDVASRYDRPLEYITDLMSHRRNKLAVGLKIWPIEGDTACMDAIKMLGADETIKKIRLFRENELAAFSSWQLVREKNAQPHLFKPGLKKPKIAFRKNLFVNFLERRQAWRDASQNLAKGDVLTLPYEGLTGEGLQRAAAFLNLTLPHSFTTPSEKRNSNDILGRFEKSEHRRLLRTLDQIGHPEWVSESA</sequence>
<evidence type="ECO:0000313" key="1">
    <source>
        <dbReference type="EMBL" id="SPH21245.1"/>
    </source>
</evidence>
<accession>A0A2R8BDV1</accession>
<proteinExistence type="predicted"/>
<keyword evidence="2" id="KW-1185">Reference proteome</keyword>
<dbReference type="Gene3D" id="3.40.50.300">
    <property type="entry name" value="P-loop containing nucleotide triphosphate hydrolases"/>
    <property type="match status" value="1"/>
</dbReference>
<dbReference type="Proteomes" id="UP000244880">
    <property type="component" value="Unassembled WGS sequence"/>
</dbReference>
<evidence type="ECO:0000313" key="2">
    <source>
        <dbReference type="Proteomes" id="UP000244880"/>
    </source>
</evidence>
<dbReference type="RefSeq" id="WP_146188209.1">
    <property type="nucleotide sequence ID" value="NZ_OMOR01000001.1"/>
</dbReference>
<dbReference type="EMBL" id="OMOR01000001">
    <property type="protein sequence ID" value="SPH21245.1"/>
    <property type="molecule type" value="Genomic_DNA"/>
</dbReference>
<protein>
    <submittedName>
        <fullName evidence="1">Uncharacterized protein</fullName>
    </submittedName>
</protein>
<dbReference type="InterPro" id="IPR027417">
    <property type="entry name" value="P-loop_NTPase"/>
</dbReference>
<gene>
    <name evidence="1" type="ORF">ASD8599_01995</name>
</gene>
<organism evidence="1 2">
    <name type="scientific">Ascidiaceihabitans donghaensis</name>
    <dbReference type="NCBI Taxonomy" id="1510460"/>
    <lineage>
        <taxon>Bacteria</taxon>
        <taxon>Pseudomonadati</taxon>
        <taxon>Pseudomonadota</taxon>
        <taxon>Alphaproteobacteria</taxon>
        <taxon>Rhodobacterales</taxon>
        <taxon>Paracoccaceae</taxon>
        <taxon>Ascidiaceihabitans</taxon>
    </lineage>
</organism>
<dbReference type="OrthoDB" id="7845842at2"/>